<organism evidence="1 2">
    <name type="scientific">Trifolium pratense</name>
    <name type="common">Red clover</name>
    <dbReference type="NCBI Taxonomy" id="57577"/>
    <lineage>
        <taxon>Eukaryota</taxon>
        <taxon>Viridiplantae</taxon>
        <taxon>Streptophyta</taxon>
        <taxon>Embryophyta</taxon>
        <taxon>Tracheophyta</taxon>
        <taxon>Spermatophyta</taxon>
        <taxon>Magnoliopsida</taxon>
        <taxon>eudicotyledons</taxon>
        <taxon>Gunneridae</taxon>
        <taxon>Pentapetalae</taxon>
        <taxon>rosids</taxon>
        <taxon>fabids</taxon>
        <taxon>Fabales</taxon>
        <taxon>Fabaceae</taxon>
        <taxon>Papilionoideae</taxon>
        <taxon>50 kb inversion clade</taxon>
        <taxon>NPAAA clade</taxon>
        <taxon>Hologalegina</taxon>
        <taxon>IRL clade</taxon>
        <taxon>Trifolieae</taxon>
        <taxon>Trifolium</taxon>
    </lineage>
</organism>
<dbReference type="PANTHER" id="PTHR47074:SF11">
    <property type="entry name" value="REVERSE TRANSCRIPTASE-LIKE PROTEIN"/>
    <property type="match status" value="1"/>
</dbReference>
<dbReference type="STRING" id="57577.A0A2K3P9T0"/>
<evidence type="ECO:0008006" key="3">
    <source>
        <dbReference type="Google" id="ProtNLM"/>
    </source>
</evidence>
<reference evidence="1 2" key="1">
    <citation type="journal article" date="2014" name="Am. J. Bot.">
        <title>Genome assembly and annotation for red clover (Trifolium pratense; Fabaceae).</title>
        <authorList>
            <person name="Istvanek J."/>
            <person name="Jaros M."/>
            <person name="Krenek A."/>
            <person name="Repkova J."/>
        </authorList>
    </citation>
    <scope>NUCLEOTIDE SEQUENCE [LARGE SCALE GENOMIC DNA]</scope>
    <source>
        <strain evidence="2">cv. Tatra</strain>
        <tissue evidence="1">Young leaves</tissue>
    </source>
</reference>
<dbReference type="AlphaFoldDB" id="A0A2K3P9T0"/>
<proteinExistence type="predicted"/>
<protein>
    <recommendedName>
        <fullName evidence="3">RNase H type-1 domain-containing protein</fullName>
    </recommendedName>
</protein>
<dbReference type="PANTHER" id="PTHR47074">
    <property type="entry name" value="BNAC02G40300D PROTEIN"/>
    <property type="match status" value="1"/>
</dbReference>
<name>A0A2K3P9T0_TRIPR</name>
<dbReference type="EMBL" id="ASHM01005001">
    <property type="protein sequence ID" value="PNY12048.1"/>
    <property type="molecule type" value="Genomic_DNA"/>
</dbReference>
<evidence type="ECO:0000313" key="1">
    <source>
        <dbReference type="EMBL" id="PNY12048.1"/>
    </source>
</evidence>
<gene>
    <name evidence="1" type="ORF">L195_g008669</name>
</gene>
<accession>A0A2K3P9T0</accession>
<reference evidence="1 2" key="2">
    <citation type="journal article" date="2017" name="Front. Plant Sci.">
        <title>Gene Classification and Mining of Molecular Markers Useful in Red Clover (Trifolium pratense) Breeding.</title>
        <authorList>
            <person name="Istvanek J."/>
            <person name="Dluhosova J."/>
            <person name="Dluhos P."/>
            <person name="Patkova L."/>
            <person name="Nedelnik J."/>
            <person name="Repkova J."/>
        </authorList>
    </citation>
    <scope>NUCLEOTIDE SEQUENCE [LARGE SCALE GENOMIC DNA]</scope>
    <source>
        <strain evidence="2">cv. Tatra</strain>
        <tissue evidence="1">Young leaves</tissue>
    </source>
</reference>
<comment type="caution">
    <text evidence="1">The sequence shown here is derived from an EMBL/GenBank/DDBJ whole genome shotgun (WGS) entry which is preliminary data.</text>
</comment>
<dbReference type="Proteomes" id="UP000236291">
    <property type="component" value="Unassembled WGS sequence"/>
</dbReference>
<sequence length="102" mass="11804">MWNEWFEVHKCSNSNLPNEQLQQQTHWNPPRHGWIKCNVNAGIHYDGRITIGGWCFRDEAGQFLRAGTYWKIMAYSVIEAEALVLLEAMQVASTINLGVYHI</sequence>
<evidence type="ECO:0000313" key="2">
    <source>
        <dbReference type="Proteomes" id="UP000236291"/>
    </source>
</evidence>
<dbReference type="InterPro" id="IPR052929">
    <property type="entry name" value="RNase_H-like_EbsB-rel"/>
</dbReference>